<keyword evidence="3" id="KW-0732">Signal</keyword>
<name>A0A7S3SRF2_9SPIT</name>
<dbReference type="EMBL" id="HBIQ01053515">
    <property type="protein sequence ID" value="CAE0561671.1"/>
    <property type="molecule type" value="Transcribed_RNA"/>
</dbReference>
<sequence>MSAIRLLYSLLLSLSGSLCNAYLLSRMPRTNIDARAPRSLMLADPLSLSFAFAAGAAFPSAVAVQKQKELDAARAEFEEQIAQLETSIKTSDKQLGELLVINSRQARQKKDEFVELQRSYNIQLERLKEMVGEFSDKYELQQNECRMMERAMKTMERENLQYKERGAVLMSQLEESQSKLQQAMDDIANSPFEKNPILRNPFVKKMAMAMRMA</sequence>
<feature type="coiled-coil region" evidence="1">
    <location>
        <begin position="63"/>
        <end position="94"/>
    </location>
</feature>
<accession>A0A7S3SRF2</accession>
<keyword evidence="2" id="KW-1133">Transmembrane helix</keyword>
<evidence type="ECO:0000313" key="4">
    <source>
        <dbReference type="EMBL" id="CAE0561671.1"/>
    </source>
</evidence>
<evidence type="ECO:0000256" key="3">
    <source>
        <dbReference type="SAM" id="SignalP"/>
    </source>
</evidence>
<keyword evidence="2" id="KW-0472">Membrane</keyword>
<feature type="chain" id="PRO_5030823639" evidence="3">
    <location>
        <begin position="22"/>
        <end position="213"/>
    </location>
</feature>
<proteinExistence type="predicted"/>
<evidence type="ECO:0000256" key="2">
    <source>
        <dbReference type="SAM" id="Phobius"/>
    </source>
</evidence>
<dbReference type="AlphaFoldDB" id="A0A7S3SRF2"/>
<evidence type="ECO:0000256" key="1">
    <source>
        <dbReference type="SAM" id="Coils"/>
    </source>
</evidence>
<protein>
    <submittedName>
        <fullName evidence="4">Uncharacterized protein</fullName>
    </submittedName>
</protein>
<organism evidence="4">
    <name type="scientific">Strombidinopsis acuminata</name>
    <dbReference type="NCBI Taxonomy" id="141414"/>
    <lineage>
        <taxon>Eukaryota</taxon>
        <taxon>Sar</taxon>
        <taxon>Alveolata</taxon>
        <taxon>Ciliophora</taxon>
        <taxon>Intramacronucleata</taxon>
        <taxon>Spirotrichea</taxon>
        <taxon>Choreotrichia</taxon>
        <taxon>Choreotrichida</taxon>
        <taxon>Strombidinopsidae</taxon>
        <taxon>Strombidinopsis</taxon>
    </lineage>
</organism>
<feature type="transmembrane region" description="Helical" evidence="2">
    <location>
        <begin position="45"/>
        <end position="64"/>
    </location>
</feature>
<feature type="signal peptide" evidence="3">
    <location>
        <begin position="1"/>
        <end position="21"/>
    </location>
</feature>
<gene>
    <name evidence="4" type="ORF">SACU0126_LOCUS17065</name>
</gene>
<reference evidence="4" key="1">
    <citation type="submission" date="2021-01" db="EMBL/GenBank/DDBJ databases">
        <authorList>
            <person name="Corre E."/>
            <person name="Pelletier E."/>
            <person name="Niang G."/>
            <person name="Scheremetjew M."/>
            <person name="Finn R."/>
            <person name="Kale V."/>
            <person name="Holt S."/>
            <person name="Cochrane G."/>
            <person name="Meng A."/>
            <person name="Brown T."/>
            <person name="Cohen L."/>
        </authorList>
    </citation>
    <scope>NUCLEOTIDE SEQUENCE</scope>
    <source>
        <strain evidence="4">SPMC142</strain>
    </source>
</reference>
<feature type="coiled-coil region" evidence="1">
    <location>
        <begin position="124"/>
        <end position="190"/>
    </location>
</feature>
<keyword evidence="1" id="KW-0175">Coiled coil</keyword>
<keyword evidence="2" id="KW-0812">Transmembrane</keyword>